<comment type="pathway">
    <text evidence="12">Phospholipid metabolism; phosphatidylethanolamine biosynthesis.</text>
</comment>
<keyword evidence="11" id="KW-0670">Pyruvate</keyword>
<gene>
    <name evidence="13" type="primary">psd</name>
    <name evidence="13" type="ORF">J1TS3_12030</name>
</gene>
<dbReference type="Proteomes" id="UP000680279">
    <property type="component" value="Unassembled WGS sequence"/>
</dbReference>
<keyword evidence="10" id="KW-1208">Phospholipid metabolism</keyword>
<proteinExistence type="predicted"/>
<dbReference type="PANTHER" id="PTHR10067:SF6">
    <property type="entry name" value="PHOSPHATIDYLSERINE DECARBOXYLASE PROENZYME, MITOCHONDRIAL"/>
    <property type="match status" value="1"/>
</dbReference>
<comment type="caution">
    <text evidence="13">The sequence shown here is derived from an EMBL/GenBank/DDBJ whole genome shotgun (WGS) entry which is preliminary data.</text>
</comment>
<keyword evidence="14" id="KW-1185">Reference proteome</keyword>
<evidence type="ECO:0000256" key="7">
    <source>
        <dbReference type="ARBA" id="ARBA00023145"/>
    </source>
</evidence>
<sequence length="264" mass="29251">MKAALYRVFIELTNGPLTSAAIRGFANSRMSRLFIKSYAAFYKINQEEMAKDIQSFPTLHSFFTRHLKEGARKVDHNPDSVASPVDGIIEDTGTITSEKEIIAKGKSYSIAEMLGGKAQAEKYEGGTYIIIYLSPSHYHRIHSPVSGKVINCYSLGKRSFPVNRLGLKFGRSVLAKNHRVITEIASEKTTVALVKVGAMFINSVIVTNRNHEWEKGEEAAFFSFGSTVLLLFQKGAFVPGDIMKSSVEVRMGDPLGRLTGEKKH</sequence>
<keyword evidence="5" id="KW-0210">Decarboxylase</keyword>
<evidence type="ECO:0000313" key="14">
    <source>
        <dbReference type="Proteomes" id="UP000680279"/>
    </source>
</evidence>
<evidence type="ECO:0000256" key="11">
    <source>
        <dbReference type="ARBA" id="ARBA00023317"/>
    </source>
</evidence>
<organism evidence="13 14">
    <name type="scientific">Siminovitchia fordii</name>
    <dbReference type="NCBI Taxonomy" id="254759"/>
    <lineage>
        <taxon>Bacteria</taxon>
        <taxon>Bacillati</taxon>
        <taxon>Bacillota</taxon>
        <taxon>Bacilli</taxon>
        <taxon>Bacillales</taxon>
        <taxon>Bacillaceae</taxon>
        <taxon>Siminovitchia</taxon>
    </lineage>
</organism>
<keyword evidence="4" id="KW-0444">Lipid biosynthesis</keyword>
<name>A0ABQ4K2W2_9BACI</name>
<evidence type="ECO:0000256" key="12">
    <source>
        <dbReference type="ARBA" id="ARBA00024326"/>
    </source>
</evidence>
<dbReference type="NCBIfam" id="TIGR00163">
    <property type="entry name" value="PS_decarb"/>
    <property type="match status" value="1"/>
</dbReference>
<evidence type="ECO:0000256" key="5">
    <source>
        <dbReference type="ARBA" id="ARBA00022793"/>
    </source>
</evidence>
<dbReference type="Pfam" id="PF02666">
    <property type="entry name" value="PS_Dcarbxylase"/>
    <property type="match status" value="1"/>
</dbReference>
<keyword evidence="9" id="KW-0456">Lyase</keyword>
<dbReference type="InterPro" id="IPR033177">
    <property type="entry name" value="PSD-B"/>
</dbReference>
<keyword evidence="6" id="KW-0443">Lipid metabolism</keyword>
<comment type="cofactor">
    <cofactor evidence="1">
        <name>pyruvate</name>
        <dbReference type="ChEBI" id="CHEBI:15361"/>
    </cofactor>
</comment>
<evidence type="ECO:0000256" key="6">
    <source>
        <dbReference type="ARBA" id="ARBA00023098"/>
    </source>
</evidence>
<evidence type="ECO:0000256" key="4">
    <source>
        <dbReference type="ARBA" id="ARBA00022516"/>
    </source>
</evidence>
<dbReference type="NCBIfam" id="NF002853">
    <property type="entry name" value="PRK03140.1"/>
    <property type="match status" value="1"/>
</dbReference>
<evidence type="ECO:0000313" key="13">
    <source>
        <dbReference type="EMBL" id="GIN20069.1"/>
    </source>
</evidence>
<comment type="pathway">
    <text evidence="2">Lipid metabolism.</text>
</comment>
<evidence type="ECO:0000256" key="9">
    <source>
        <dbReference type="ARBA" id="ARBA00023239"/>
    </source>
</evidence>
<dbReference type="PANTHER" id="PTHR10067">
    <property type="entry name" value="PHOSPHATIDYLSERINE DECARBOXYLASE"/>
    <property type="match status" value="1"/>
</dbReference>
<accession>A0ABQ4K2W2</accession>
<dbReference type="EC" id="4.1.1.65" evidence="3"/>
<evidence type="ECO:0000256" key="3">
    <source>
        <dbReference type="ARBA" id="ARBA00012243"/>
    </source>
</evidence>
<evidence type="ECO:0000256" key="10">
    <source>
        <dbReference type="ARBA" id="ARBA00023264"/>
    </source>
</evidence>
<keyword evidence="8" id="KW-0594">Phospholipid biosynthesis</keyword>
<keyword evidence="7" id="KW-0865">Zymogen</keyword>
<evidence type="ECO:0000256" key="2">
    <source>
        <dbReference type="ARBA" id="ARBA00005189"/>
    </source>
</evidence>
<evidence type="ECO:0000256" key="1">
    <source>
        <dbReference type="ARBA" id="ARBA00001928"/>
    </source>
</evidence>
<dbReference type="InterPro" id="IPR003817">
    <property type="entry name" value="PS_Dcarbxylase"/>
</dbReference>
<protein>
    <recommendedName>
        <fullName evidence="3">phosphatidylserine decarboxylase</fullName>
        <ecNumber evidence="3">4.1.1.65</ecNumber>
    </recommendedName>
</protein>
<evidence type="ECO:0000256" key="8">
    <source>
        <dbReference type="ARBA" id="ARBA00023209"/>
    </source>
</evidence>
<dbReference type="EMBL" id="BOQT01000003">
    <property type="protein sequence ID" value="GIN20069.1"/>
    <property type="molecule type" value="Genomic_DNA"/>
</dbReference>
<reference evidence="13 14" key="1">
    <citation type="submission" date="2021-03" db="EMBL/GenBank/DDBJ databases">
        <title>Antimicrobial resistance genes in bacteria isolated from Japanese honey, and their potential for conferring macrolide and lincosamide resistance in the American foulbrood pathogen Paenibacillus larvae.</title>
        <authorList>
            <person name="Okamoto M."/>
            <person name="Kumagai M."/>
            <person name="Kanamori H."/>
            <person name="Takamatsu D."/>
        </authorList>
    </citation>
    <scope>NUCLEOTIDE SEQUENCE [LARGE SCALE GENOMIC DNA]</scope>
    <source>
        <strain evidence="13 14">J1TS3</strain>
    </source>
</reference>
<dbReference type="RefSeq" id="WP_018705852.1">
    <property type="nucleotide sequence ID" value="NZ_BOQT01000003.1"/>
</dbReference>